<evidence type="ECO:0000313" key="2">
    <source>
        <dbReference type="Proteomes" id="UP001301769"/>
    </source>
</evidence>
<dbReference type="AlphaFoldDB" id="A0AAN6Y1W5"/>
<accession>A0AAN6Y1W5</accession>
<reference evidence="1" key="2">
    <citation type="submission" date="2023-05" db="EMBL/GenBank/DDBJ databases">
        <authorList>
            <consortium name="Lawrence Berkeley National Laboratory"/>
            <person name="Steindorff A."/>
            <person name="Hensen N."/>
            <person name="Bonometti L."/>
            <person name="Westerberg I."/>
            <person name="Brannstrom I.O."/>
            <person name="Guillou S."/>
            <person name="Cros-Aarteil S."/>
            <person name="Calhoun S."/>
            <person name="Haridas S."/>
            <person name="Kuo A."/>
            <person name="Mondo S."/>
            <person name="Pangilinan J."/>
            <person name="Riley R."/>
            <person name="Labutti K."/>
            <person name="Andreopoulos B."/>
            <person name="Lipzen A."/>
            <person name="Chen C."/>
            <person name="Yanf M."/>
            <person name="Daum C."/>
            <person name="Ng V."/>
            <person name="Clum A."/>
            <person name="Ohm R."/>
            <person name="Martin F."/>
            <person name="Silar P."/>
            <person name="Natvig D."/>
            <person name="Lalanne C."/>
            <person name="Gautier V."/>
            <person name="Ament-Velasquez S.L."/>
            <person name="Kruys A."/>
            <person name="Hutchinson M.I."/>
            <person name="Powell A.J."/>
            <person name="Barry K."/>
            <person name="Miller A.N."/>
            <person name="Grigoriev I.V."/>
            <person name="Debuchy R."/>
            <person name="Gladieux P."/>
            <person name="Thoren M.H."/>
            <person name="Johannesson H."/>
        </authorList>
    </citation>
    <scope>NUCLEOTIDE SEQUENCE</scope>
    <source>
        <strain evidence="1">PSN293</strain>
    </source>
</reference>
<dbReference type="Proteomes" id="UP001301769">
    <property type="component" value="Unassembled WGS sequence"/>
</dbReference>
<evidence type="ECO:0000313" key="1">
    <source>
        <dbReference type="EMBL" id="KAK4211099.1"/>
    </source>
</evidence>
<protein>
    <submittedName>
        <fullName evidence="1">Uncharacterized protein</fullName>
    </submittedName>
</protein>
<reference evidence="1" key="1">
    <citation type="journal article" date="2023" name="Mol. Phylogenet. Evol.">
        <title>Genome-scale phylogeny and comparative genomics of the fungal order Sordariales.</title>
        <authorList>
            <person name="Hensen N."/>
            <person name="Bonometti L."/>
            <person name="Westerberg I."/>
            <person name="Brannstrom I.O."/>
            <person name="Guillou S."/>
            <person name="Cros-Aarteil S."/>
            <person name="Calhoun S."/>
            <person name="Haridas S."/>
            <person name="Kuo A."/>
            <person name="Mondo S."/>
            <person name="Pangilinan J."/>
            <person name="Riley R."/>
            <person name="LaButti K."/>
            <person name="Andreopoulos B."/>
            <person name="Lipzen A."/>
            <person name="Chen C."/>
            <person name="Yan M."/>
            <person name="Daum C."/>
            <person name="Ng V."/>
            <person name="Clum A."/>
            <person name="Steindorff A."/>
            <person name="Ohm R.A."/>
            <person name="Martin F."/>
            <person name="Silar P."/>
            <person name="Natvig D.O."/>
            <person name="Lalanne C."/>
            <person name="Gautier V."/>
            <person name="Ament-Velasquez S.L."/>
            <person name="Kruys A."/>
            <person name="Hutchinson M.I."/>
            <person name="Powell A.J."/>
            <person name="Barry K."/>
            <person name="Miller A.N."/>
            <person name="Grigoriev I.V."/>
            <person name="Debuchy R."/>
            <person name="Gladieux P."/>
            <person name="Hiltunen Thoren M."/>
            <person name="Johannesson H."/>
        </authorList>
    </citation>
    <scope>NUCLEOTIDE SEQUENCE</scope>
    <source>
        <strain evidence="1">PSN293</strain>
    </source>
</reference>
<organism evidence="1 2">
    <name type="scientific">Rhypophila decipiens</name>
    <dbReference type="NCBI Taxonomy" id="261697"/>
    <lineage>
        <taxon>Eukaryota</taxon>
        <taxon>Fungi</taxon>
        <taxon>Dikarya</taxon>
        <taxon>Ascomycota</taxon>
        <taxon>Pezizomycotina</taxon>
        <taxon>Sordariomycetes</taxon>
        <taxon>Sordariomycetidae</taxon>
        <taxon>Sordariales</taxon>
        <taxon>Naviculisporaceae</taxon>
        <taxon>Rhypophila</taxon>
    </lineage>
</organism>
<dbReference type="EMBL" id="MU858157">
    <property type="protein sequence ID" value="KAK4211099.1"/>
    <property type="molecule type" value="Genomic_DNA"/>
</dbReference>
<comment type="caution">
    <text evidence="1">The sequence shown here is derived from an EMBL/GenBank/DDBJ whole genome shotgun (WGS) entry which is preliminary data.</text>
</comment>
<gene>
    <name evidence="1" type="ORF">QBC37DRAFT_20174</name>
</gene>
<keyword evidence="2" id="KW-1185">Reference proteome</keyword>
<proteinExistence type="predicted"/>
<sequence>MGPMDTPALLRISDGPLDQAIVINVVFALILLGPRQVVTPRGFHVLLSSCHGSAGPFAASSWLHIVVQPRSPNKTVSERRARPFVVQPRGKGSRGGTARRCCLKEGLMLYEIYQRLQDHILHVSGYEATRSTLKMLVVVLVCRTIDCVRLSTIRPSQITPQMASASVDWTIPGAPCPAGRKLKTIAACPGALIISPSGRILKVKKLWPGQSRTSINTS</sequence>
<name>A0AAN6Y1W5_9PEZI</name>